<protein>
    <submittedName>
        <fullName evidence="2">Serine/threonine protein kinase</fullName>
    </submittedName>
</protein>
<dbReference type="SMART" id="SM00220">
    <property type="entry name" value="S_TKc"/>
    <property type="match status" value="1"/>
</dbReference>
<dbReference type="PROSITE" id="PS50011">
    <property type="entry name" value="PROTEIN_KINASE_DOM"/>
    <property type="match status" value="1"/>
</dbReference>
<dbReference type="Proteomes" id="UP000183015">
    <property type="component" value="Unassembled WGS sequence"/>
</dbReference>
<keyword evidence="3" id="KW-1185">Reference proteome</keyword>
<name>A0A1H7VGK7_STRJI</name>
<proteinExistence type="predicted"/>
<dbReference type="RefSeq" id="WP_052438582.1">
    <property type="nucleotide sequence ID" value="NZ_BBPN01000010.1"/>
</dbReference>
<feature type="domain" description="Protein kinase" evidence="1">
    <location>
        <begin position="20"/>
        <end position="278"/>
    </location>
</feature>
<dbReference type="GO" id="GO:0004674">
    <property type="term" value="F:protein serine/threonine kinase activity"/>
    <property type="evidence" value="ECO:0007669"/>
    <property type="project" value="UniProtKB-KW"/>
</dbReference>
<dbReference type="GO" id="GO:0005524">
    <property type="term" value="F:ATP binding"/>
    <property type="evidence" value="ECO:0007669"/>
    <property type="project" value="InterPro"/>
</dbReference>
<dbReference type="InterPro" id="IPR011009">
    <property type="entry name" value="Kinase-like_dom_sf"/>
</dbReference>
<evidence type="ECO:0000259" key="1">
    <source>
        <dbReference type="PROSITE" id="PS50011"/>
    </source>
</evidence>
<dbReference type="InterPro" id="IPR000719">
    <property type="entry name" value="Prot_kinase_dom"/>
</dbReference>
<dbReference type="Pfam" id="PF00069">
    <property type="entry name" value="Pkinase"/>
    <property type="match status" value="1"/>
</dbReference>
<keyword evidence="2" id="KW-0418">Kinase</keyword>
<reference evidence="3" key="1">
    <citation type="submission" date="2016-10" db="EMBL/GenBank/DDBJ databases">
        <authorList>
            <person name="Varghese N."/>
        </authorList>
    </citation>
    <scope>NUCLEOTIDE SEQUENCE [LARGE SCALE GENOMIC DNA]</scope>
    <source>
        <strain evidence="3">DSM 45096 / BCRC 16803 / CGMCC 4.1857 / CIP 109030 / JCM 12277 / KCTC 19219 / NBRC 100920 / 33214</strain>
    </source>
</reference>
<evidence type="ECO:0000313" key="2">
    <source>
        <dbReference type="EMBL" id="SEM08250.1"/>
    </source>
</evidence>
<dbReference type="AlphaFoldDB" id="A0A1H7VGK7"/>
<gene>
    <name evidence="2" type="ORF">SAMN05414137_11822</name>
</gene>
<organism evidence="2 3">
    <name type="scientific">Streptacidiphilus jiangxiensis</name>
    <dbReference type="NCBI Taxonomy" id="235985"/>
    <lineage>
        <taxon>Bacteria</taxon>
        <taxon>Bacillati</taxon>
        <taxon>Actinomycetota</taxon>
        <taxon>Actinomycetes</taxon>
        <taxon>Kitasatosporales</taxon>
        <taxon>Streptomycetaceae</taxon>
        <taxon>Streptacidiphilus</taxon>
    </lineage>
</organism>
<dbReference type="Gene3D" id="1.10.510.10">
    <property type="entry name" value="Transferase(Phosphotransferase) domain 1"/>
    <property type="match status" value="1"/>
</dbReference>
<dbReference type="OrthoDB" id="1022767at2"/>
<dbReference type="STRING" id="235985.SAMN05414137_11822"/>
<dbReference type="EMBL" id="FOAZ01000018">
    <property type="protein sequence ID" value="SEM08250.1"/>
    <property type="molecule type" value="Genomic_DNA"/>
</dbReference>
<sequence>MDTLIVPGQRMRLLGSGAIVTVGRRIGAGGQGVVHVVQLGEASFAVKWFRPNLRQEGFRACIEALVRRGRPPHEAFVWPIDLVEPLDAGPEGFGYLMRLVEPRFVPIPQVLNERQQPSFRVLATIGRELVEAMAALHATGLCYRDFSFGNVWVDPATAQIAVLDNDNIGSEGGEVFVKGTGRFMAPEILRDEALPSTVTDLHSLAVLLFFVLVHGHPLLGARVDSSYTWEGGGHLTELELLLEHFGRDPLFVFDPTDAANRPVPGDRMLVWWELYPEFVRQVFTRAFTVGLRDATLGGRVTEGVWRRVLLRLHDSVWSCPRCGAEVFHDPDRRGSPCWACRLPLPVPPLLHLPNGRELVLGEGAELTDHHLTGGRGAPVVLGRVEAHPGRPGQVVLRNVGGRAWRVAPDGETLKAVHPGQRLGVRAMSLDFGPARAWITAGDG</sequence>
<dbReference type="eggNOG" id="COG4248">
    <property type="taxonomic scope" value="Bacteria"/>
</dbReference>
<accession>A0A1H7VGK7</accession>
<keyword evidence="2" id="KW-0808">Transferase</keyword>
<keyword evidence="2" id="KW-0723">Serine/threonine-protein kinase</keyword>
<dbReference type="SUPFAM" id="SSF56112">
    <property type="entry name" value="Protein kinase-like (PK-like)"/>
    <property type="match status" value="1"/>
</dbReference>
<evidence type="ECO:0000313" key="3">
    <source>
        <dbReference type="Proteomes" id="UP000183015"/>
    </source>
</evidence>